<gene>
    <name evidence="10" type="ORF">PGLA1383_LOCUS21541</name>
</gene>
<evidence type="ECO:0000313" key="10">
    <source>
        <dbReference type="EMBL" id="CAE8603328.1"/>
    </source>
</evidence>
<feature type="transmembrane region" description="Helical" evidence="8">
    <location>
        <begin position="74"/>
        <end position="94"/>
    </location>
</feature>
<name>A0A813EX11_POLGL</name>
<protein>
    <recommendedName>
        <fullName evidence="9">Cytochrome b561 domain-containing protein</fullName>
    </recommendedName>
</protein>
<dbReference type="OMA" id="LMAMAIW"/>
<keyword evidence="3 8" id="KW-0812">Transmembrane</keyword>
<keyword evidence="6 8" id="KW-0472">Membrane</keyword>
<dbReference type="Proteomes" id="UP000654075">
    <property type="component" value="Unassembled WGS sequence"/>
</dbReference>
<feature type="transmembrane region" description="Helical" evidence="8">
    <location>
        <begin position="154"/>
        <end position="174"/>
    </location>
</feature>
<evidence type="ECO:0000256" key="8">
    <source>
        <dbReference type="SAM" id="Phobius"/>
    </source>
</evidence>
<evidence type="ECO:0000256" key="7">
    <source>
        <dbReference type="SAM" id="MobiDB-lite"/>
    </source>
</evidence>
<evidence type="ECO:0000256" key="6">
    <source>
        <dbReference type="ARBA" id="ARBA00023136"/>
    </source>
</evidence>
<feature type="transmembrane region" description="Helical" evidence="8">
    <location>
        <begin position="180"/>
        <end position="200"/>
    </location>
</feature>
<evidence type="ECO:0000256" key="4">
    <source>
        <dbReference type="ARBA" id="ARBA00022982"/>
    </source>
</evidence>
<dbReference type="InterPro" id="IPR006593">
    <property type="entry name" value="Cyt_b561/ferric_Rdtase_TM"/>
</dbReference>
<evidence type="ECO:0000313" key="11">
    <source>
        <dbReference type="Proteomes" id="UP000654075"/>
    </source>
</evidence>
<dbReference type="Pfam" id="PF03188">
    <property type="entry name" value="Cytochrom_B561"/>
    <property type="match status" value="1"/>
</dbReference>
<organism evidence="10 11">
    <name type="scientific">Polarella glacialis</name>
    <name type="common">Dinoflagellate</name>
    <dbReference type="NCBI Taxonomy" id="89957"/>
    <lineage>
        <taxon>Eukaryota</taxon>
        <taxon>Sar</taxon>
        <taxon>Alveolata</taxon>
        <taxon>Dinophyceae</taxon>
        <taxon>Suessiales</taxon>
        <taxon>Suessiaceae</taxon>
        <taxon>Polarella</taxon>
    </lineage>
</organism>
<dbReference type="EMBL" id="CAJNNV010015285">
    <property type="protein sequence ID" value="CAE8603328.1"/>
    <property type="molecule type" value="Genomic_DNA"/>
</dbReference>
<feature type="region of interest" description="Disordered" evidence="7">
    <location>
        <begin position="205"/>
        <end position="225"/>
    </location>
</feature>
<feature type="transmembrane region" description="Helical" evidence="8">
    <location>
        <begin position="34"/>
        <end position="62"/>
    </location>
</feature>
<reference evidence="10" key="1">
    <citation type="submission" date="2021-02" db="EMBL/GenBank/DDBJ databases">
        <authorList>
            <person name="Dougan E. K."/>
            <person name="Rhodes N."/>
            <person name="Thang M."/>
            <person name="Chan C."/>
        </authorList>
    </citation>
    <scope>NUCLEOTIDE SEQUENCE</scope>
</reference>
<dbReference type="Gene3D" id="1.20.120.1770">
    <property type="match status" value="1"/>
</dbReference>
<evidence type="ECO:0000256" key="1">
    <source>
        <dbReference type="ARBA" id="ARBA00004370"/>
    </source>
</evidence>
<sequence>MIQRSAYASAAVIVAAAVTVGAIAGKFTGAPLLFFGHIAAMCCAWGLMTSGSVIYSVCTEWLGFEIGKSRMVHGIVQSAAVVFAAVGYFCIFRNHQLAGASQFGFDKGNPTGKVVHALLGYVVLAWMLLQASQGWRKYSALSSGKVGFLVKHGLNGRGLLLLAAANMVIVLSTFPFSQALFLSLAAGVLGTTVVAVLLTAPKPVASAREGGDAQPEVENQEPADLYEKLAAGDQ</sequence>
<dbReference type="AlphaFoldDB" id="A0A813EX11"/>
<dbReference type="OrthoDB" id="432917at2759"/>
<feature type="transmembrane region" description="Helical" evidence="8">
    <location>
        <begin position="114"/>
        <end position="133"/>
    </location>
</feature>
<keyword evidence="4" id="KW-0249">Electron transport</keyword>
<feature type="domain" description="Cytochrome b561" evidence="9">
    <location>
        <begin position="41"/>
        <end position="169"/>
    </location>
</feature>
<evidence type="ECO:0000256" key="3">
    <source>
        <dbReference type="ARBA" id="ARBA00022692"/>
    </source>
</evidence>
<dbReference type="GO" id="GO:0016020">
    <property type="term" value="C:membrane"/>
    <property type="evidence" value="ECO:0007669"/>
    <property type="project" value="UniProtKB-SubCell"/>
</dbReference>
<evidence type="ECO:0000256" key="2">
    <source>
        <dbReference type="ARBA" id="ARBA00022448"/>
    </source>
</evidence>
<keyword evidence="2" id="KW-0813">Transport</keyword>
<evidence type="ECO:0000259" key="9">
    <source>
        <dbReference type="Pfam" id="PF03188"/>
    </source>
</evidence>
<comment type="caution">
    <text evidence="10">The sequence shown here is derived from an EMBL/GenBank/DDBJ whole genome shotgun (WGS) entry which is preliminary data.</text>
</comment>
<comment type="subcellular location">
    <subcellularLocation>
        <location evidence="1">Membrane</location>
    </subcellularLocation>
</comment>
<evidence type="ECO:0000256" key="5">
    <source>
        <dbReference type="ARBA" id="ARBA00022989"/>
    </source>
</evidence>
<proteinExistence type="predicted"/>
<accession>A0A813EX11</accession>
<keyword evidence="5 8" id="KW-1133">Transmembrane helix</keyword>
<keyword evidence="11" id="KW-1185">Reference proteome</keyword>